<protein>
    <submittedName>
        <fullName evidence="2">Uncharacterized protein</fullName>
    </submittedName>
</protein>
<feature type="compositionally biased region" description="Low complexity" evidence="1">
    <location>
        <begin position="72"/>
        <end position="81"/>
    </location>
</feature>
<reference evidence="3" key="1">
    <citation type="journal article" date="2019" name="Int. J. Syst. Evol. Microbiol.">
        <title>The Global Catalogue of Microorganisms (GCM) 10K type strain sequencing project: providing services to taxonomists for standard genome sequencing and annotation.</title>
        <authorList>
            <consortium name="The Broad Institute Genomics Platform"/>
            <consortium name="The Broad Institute Genome Sequencing Center for Infectious Disease"/>
            <person name="Wu L."/>
            <person name="Ma J."/>
        </authorList>
    </citation>
    <scope>NUCLEOTIDE SEQUENCE [LARGE SCALE GENOMIC DNA]</scope>
    <source>
        <strain evidence="3">JCM 10411</strain>
    </source>
</reference>
<organism evidence="2 3">
    <name type="scientific">Streptomyces chlorus</name>
    <dbReference type="NCBI Taxonomy" id="887452"/>
    <lineage>
        <taxon>Bacteria</taxon>
        <taxon>Bacillati</taxon>
        <taxon>Actinomycetota</taxon>
        <taxon>Actinomycetes</taxon>
        <taxon>Kitasatosporales</taxon>
        <taxon>Streptomycetaceae</taxon>
        <taxon>Streptomyces</taxon>
    </lineage>
</organism>
<comment type="caution">
    <text evidence="2">The sequence shown here is derived from an EMBL/GenBank/DDBJ whole genome shotgun (WGS) entry which is preliminary data.</text>
</comment>
<feature type="region of interest" description="Disordered" evidence="1">
    <location>
        <begin position="72"/>
        <end position="105"/>
    </location>
</feature>
<keyword evidence="3" id="KW-1185">Reference proteome</keyword>
<name>A0ABW1DX80_9ACTN</name>
<proteinExistence type="predicted"/>
<evidence type="ECO:0000313" key="2">
    <source>
        <dbReference type="EMBL" id="MFC5852752.1"/>
    </source>
</evidence>
<dbReference type="RefSeq" id="WP_381362966.1">
    <property type="nucleotide sequence ID" value="NZ_JBHSOA010000025.1"/>
</dbReference>
<accession>A0ABW1DX80</accession>
<evidence type="ECO:0000256" key="1">
    <source>
        <dbReference type="SAM" id="MobiDB-lite"/>
    </source>
</evidence>
<feature type="compositionally biased region" description="Polar residues" evidence="1">
    <location>
        <begin position="82"/>
        <end position="105"/>
    </location>
</feature>
<gene>
    <name evidence="2" type="ORF">ACFPZI_13180</name>
</gene>
<dbReference type="Proteomes" id="UP001596180">
    <property type="component" value="Unassembled WGS sequence"/>
</dbReference>
<evidence type="ECO:0000313" key="3">
    <source>
        <dbReference type="Proteomes" id="UP001596180"/>
    </source>
</evidence>
<sequence length="105" mass="10783">MDGDSAEEDEDDIESVLADIKAHPGNVSLNSLLDEISKLKQVRAVGVPAKAFTGIGVQVINAWWARASAASPATCGASTPPYGTSCSQPCCSSASGRSPTPSWSC</sequence>
<dbReference type="EMBL" id="JBHSOA010000025">
    <property type="protein sequence ID" value="MFC5852752.1"/>
    <property type="molecule type" value="Genomic_DNA"/>
</dbReference>